<dbReference type="InterPro" id="IPR003593">
    <property type="entry name" value="AAA+_ATPase"/>
</dbReference>
<dbReference type="AlphaFoldDB" id="A0A286UPK3"/>
<keyword evidence="2" id="KW-0677">Repeat</keyword>
<feature type="repeat" description="WD" evidence="3">
    <location>
        <begin position="797"/>
        <end position="838"/>
    </location>
</feature>
<dbReference type="SMART" id="SM00320">
    <property type="entry name" value="WD40"/>
    <property type="match status" value="14"/>
</dbReference>
<evidence type="ECO:0000259" key="4">
    <source>
        <dbReference type="PROSITE" id="PS50837"/>
    </source>
</evidence>
<dbReference type="InParanoid" id="A0A286UPK3"/>
<keyword evidence="6" id="KW-1185">Reference proteome</keyword>
<organism evidence="5 6">
    <name type="scientific">Pyrrhoderma noxium</name>
    <dbReference type="NCBI Taxonomy" id="2282107"/>
    <lineage>
        <taxon>Eukaryota</taxon>
        <taxon>Fungi</taxon>
        <taxon>Dikarya</taxon>
        <taxon>Basidiomycota</taxon>
        <taxon>Agaricomycotina</taxon>
        <taxon>Agaricomycetes</taxon>
        <taxon>Hymenochaetales</taxon>
        <taxon>Hymenochaetaceae</taxon>
        <taxon>Pyrrhoderma</taxon>
    </lineage>
</organism>
<feature type="repeat" description="WD" evidence="3">
    <location>
        <begin position="754"/>
        <end position="795"/>
    </location>
</feature>
<dbReference type="PANTHER" id="PTHR19848">
    <property type="entry name" value="WD40 REPEAT PROTEIN"/>
    <property type="match status" value="1"/>
</dbReference>
<feature type="repeat" description="WD" evidence="3">
    <location>
        <begin position="1184"/>
        <end position="1225"/>
    </location>
</feature>
<dbReference type="InterPro" id="IPR019775">
    <property type="entry name" value="WD40_repeat_CS"/>
</dbReference>
<keyword evidence="5" id="KW-0675">Receptor</keyword>
<dbReference type="PROSITE" id="PS50294">
    <property type="entry name" value="WD_REPEATS_REGION"/>
    <property type="match status" value="7"/>
</dbReference>
<dbReference type="Pfam" id="PF00400">
    <property type="entry name" value="WD40"/>
    <property type="match status" value="9"/>
</dbReference>
<feature type="repeat" description="WD" evidence="3">
    <location>
        <begin position="1057"/>
        <end position="1098"/>
    </location>
</feature>
<feature type="repeat" description="WD" evidence="3">
    <location>
        <begin position="1013"/>
        <end position="1055"/>
    </location>
</feature>
<keyword evidence="1 3" id="KW-0853">WD repeat</keyword>
<reference evidence="5 6" key="1">
    <citation type="journal article" date="2017" name="Mol. Ecol.">
        <title>Comparative and population genomic landscape of Phellinus noxius: A hypervariable fungus causing root rot in trees.</title>
        <authorList>
            <person name="Chung C.L."/>
            <person name="Lee T.J."/>
            <person name="Akiba M."/>
            <person name="Lee H.H."/>
            <person name="Kuo T.H."/>
            <person name="Liu D."/>
            <person name="Ke H.M."/>
            <person name="Yokoi T."/>
            <person name="Roa M.B."/>
            <person name="Lu M.J."/>
            <person name="Chang Y.Y."/>
            <person name="Ann P.J."/>
            <person name="Tsai J.N."/>
            <person name="Chen C.Y."/>
            <person name="Tzean S.S."/>
            <person name="Ota Y."/>
            <person name="Hattori T."/>
            <person name="Sahashi N."/>
            <person name="Liou R.F."/>
            <person name="Kikuchi T."/>
            <person name="Tsai I.J."/>
        </authorList>
    </citation>
    <scope>NUCLEOTIDE SEQUENCE [LARGE SCALE GENOMIC DNA]</scope>
    <source>
        <strain evidence="5 6">FFPRI411160</strain>
    </source>
</reference>
<sequence length="1275" mass="142253">MPYNQSASTSSVTFGTYNDIAGNQVNNMFQGSVSMQTNIFNQDSNIHGTLIRELRDRLGPSNLSGNNRPQCLEDTRLQTLQSIDEWVNARWYPNVLLLIGAAGMGKSTIATTVAGKYQRSKQLGCHIFFLRGSSDPGNVIESIAYSLSVYSQTIAKSLVKQMEGSGDLGPSNLKTKFDILIRDSLSSVAADVSSPILIVLDALDECGTSETRQSLINVLQHGLPSLPQNFRFLLTSRPEHDILSFSLSSPGIHTIKIDHNSEENRCDVHTYIKHELEKLRSSNAFVIPQDWSWDEGIQSLVDTADGLFIWASTAIKFISGKKLGRFRHLKNLVENGRTLGLNELYATILENAFEWDDEEKDTFVRVFSLILFGRSPLSDEAINGILGIDTASEVLSYLHSVVVYEPGNPITIRHASFYDYLVSCKEMPWYIDSEVQKAYIASKCLERMEDLLRYNICKIPSSFVFNKNVPGIDNLVSRYIHPFLKYICCNWARHLQDVPYSQELCSQLRSFVYNQLLFWFEVLSLTSTFNDHVGPALLLAIDWVGNNDPELSSFLRDAYRQASTYSEPISQSVLQIYTSLLPLTKEESLMSIHYSKYANDAFRVEYIGRKRRNDCIKTIPVERGHSKTKILLLSPDGTRILSNSKQGVCVWDATSGELIAGPLEGSDELDVLSATYSTDGRYIIGVSTNGIIRKWDVLTSCLVWEKVTVRGQINSGWMASAVFSPDTKSVVFGDTQGSIGVWDVDTGERDDQLLGGHSSSIRCLSFSSDGKYLASGSKDTTIIIWDTDKREARTGPLRGHTERVTAVDFSKDGSTVISGSEDKSIYIWDVNSGKELRKIICKEGVYSVSYSPDGLFILAGGWRWIHMWNVVDAMAAPKVFQVDEFVWRASFSPEGNRFVSGSSVSPRDTIQIWDASWSLEETKAIFEEQQEEISSITLSPSGKFIASGFKRPNKGSIYLWNALTGELVKKLELSRGVISVSFSPINEHLIAFVSWLSGTVQVWDVTNNVVATIRNHESPVTSIALSPSNEKHVAFGSVDATICIWNIERRELEVRPSTGHSGFICAIVYSPDGTRLVSSSVDNTVRIWKSETGQLLSTLNGHSGCVNSVAYSSDGSCIVSGSDDKTIIVWDAESGQIICGPINAGDYVRSVCFSRDGKQILSGSTDDTVRVWDSLTGQPLLPPFIGYMSCVNSICFFPNERRFATGSEDGTIRIWTLDTVPTDTTWRIKNDNWVVSESGKLMMWIPTDLRRYLCHYRNISIINRPFYLKLHFNPE</sequence>
<protein>
    <submittedName>
        <fullName evidence="5">Nucleotide-binding-oligomerization-domain like receptor</fullName>
    </submittedName>
</protein>
<accession>A0A286UPK3</accession>
<dbReference type="Proteomes" id="UP000217199">
    <property type="component" value="Unassembled WGS sequence"/>
</dbReference>
<dbReference type="InterPro" id="IPR007111">
    <property type="entry name" value="NACHT_NTPase"/>
</dbReference>
<dbReference type="OrthoDB" id="4760524at2759"/>
<dbReference type="InterPro" id="IPR001680">
    <property type="entry name" value="WD40_rpt"/>
</dbReference>
<comment type="caution">
    <text evidence="5">The sequence shown here is derived from an EMBL/GenBank/DDBJ whole genome shotgun (WGS) entry which is preliminary data.</text>
</comment>
<dbReference type="SUPFAM" id="SSF50998">
    <property type="entry name" value="Quinoprotein alcohol dehydrogenase-like"/>
    <property type="match status" value="2"/>
</dbReference>
<dbReference type="InterPro" id="IPR020472">
    <property type="entry name" value="WD40_PAC1"/>
</dbReference>
<evidence type="ECO:0000313" key="6">
    <source>
        <dbReference type="Proteomes" id="UP000217199"/>
    </source>
</evidence>
<dbReference type="PROSITE" id="PS00678">
    <property type="entry name" value="WD_REPEATS_1"/>
    <property type="match status" value="2"/>
</dbReference>
<dbReference type="InterPro" id="IPR056884">
    <property type="entry name" value="NPHP3-like_N"/>
</dbReference>
<dbReference type="InterPro" id="IPR015943">
    <property type="entry name" value="WD40/YVTN_repeat-like_dom_sf"/>
</dbReference>
<feature type="domain" description="NACHT" evidence="4">
    <location>
        <begin position="94"/>
        <end position="238"/>
    </location>
</feature>
<evidence type="ECO:0000256" key="3">
    <source>
        <dbReference type="PROSITE-ProRule" id="PRU00221"/>
    </source>
</evidence>
<dbReference type="STRING" id="2282107.A0A286UPK3"/>
<evidence type="ECO:0000256" key="2">
    <source>
        <dbReference type="ARBA" id="ARBA00022737"/>
    </source>
</evidence>
<dbReference type="Gene3D" id="3.40.50.300">
    <property type="entry name" value="P-loop containing nucleotide triphosphate hydrolases"/>
    <property type="match status" value="1"/>
</dbReference>
<dbReference type="PROSITE" id="PS50082">
    <property type="entry name" value="WD_REPEATS_2"/>
    <property type="match status" value="7"/>
</dbReference>
<gene>
    <name evidence="5" type="ORF">PNOK_0148300</name>
</gene>
<dbReference type="InterPro" id="IPR011047">
    <property type="entry name" value="Quinoprotein_ADH-like_sf"/>
</dbReference>
<dbReference type="EMBL" id="NBII01000002">
    <property type="protein sequence ID" value="PAV21526.1"/>
    <property type="molecule type" value="Genomic_DNA"/>
</dbReference>
<dbReference type="SMART" id="SM00382">
    <property type="entry name" value="AAA"/>
    <property type="match status" value="1"/>
</dbReference>
<dbReference type="PANTHER" id="PTHR19848:SF8">
    <property type="entry name" value="F-BOX AND WD REPEAT DOMAIN CONTAINING 7"/>
    <property type="match status" value="1"/>
</dbReference>
<dbReference type="PRINTS" id="PR00320">
    <property type="entry name" value="GPROTEINBRPT"/>
</dbReference>
<evidence type="ECO:0000313" key="5">
    <source>
        <dbReference type="EMBL" id="PAV21526.1"/>
    </source>
</evidence>
<dbReference type="Gene3D" id="2.130.10.10">
    <property type="entry name" value="YVTN repeat-like/Quinoprotein amine dehydrogenase"/>
    <property type="match status" value="5"/>
</dbReference>
<dbReference type="SUPFAM" id="SSF52540">
    <property type="entry name" value="P-loop containing nucleoside triphosphate hydrolases"/>
    <property type="match status" value="1"/>
</dbReference>
<dbReference type="InterPro" id="IPR027417">
    <property type="entry name" value="P-loop_NTPase"/>
</dbReference>
<feature type="repeat" description="WD" evidence="3">
    <location>
        <begin position="1148"/>
        <end position="1182"/>
    </location>
</feature>
<proteinExistence type="predicted"/>
<evidence type="ECO:0000256" key="1">
    <source>
        <dbReference type="ARBA" id="ARBA00022574"/>
    </source>
</evidence>
<dbReference type="CDD" id="cd00200">
    <property type="entry name" value="WD40"/>
    <property type="match status" value="2"/>
</dbReference>
<feature type="repeat" description="WD" evidence="3">
    <location>
        <begin position="1099"/>
        <end position="1140"/>
    </location>
</feature>
<dbReference type="PROSITE" id="PS50837">
    <property type="entry name" value="NACHT"/>
    <property type="match status" value="1"/>
</dbReference>
<name>A0A286UPK3_9AGAM</name>
<dbReference type="Pfam" id="PF24883">
    <property type="entry name" value="NPHP3_N"/>
    <property type="match status" value="1"/>
</dbReference>